<proteinExistence type="predicted"/>
<sequence length="335" mass="39324">MRHYLLFFCVLICFQHFGQISDFEHISFEKADNIAKSHKGESLKNMPILVYKLTSKLHTDVEKFRAIYVWVCTNIESDYGNQLQNLRMRKKYENDSTALYEWNVKFREKALRKLIRQKRTICTGYAYLLKEMAILAGLDCKMIHGYGRNVTSNIGELTVPNHSWNVVKLNNKWYFADPTWASGYFNIDDGHFVWQYNDGYFFSEPELFAKSHYPLDKKWLLLENKKPTIPEFLNGPLVYGSSFKYGVLPISPSRMESEILKGEEIALEYRVPRQATLNKIGLHIVNSSEKKVFNYTYDASKELLKFTYLFKRRGVFDVHLVINNEVVSTHVFQVK</sequence>
<dbReference type="EMBL" id="VSDQ01000577">
    <property type="protein sequence ID" value="TYA78524.1"/>
    <property type="molecule type" value="Genomic_DNA"/>
</dbReference>
<dbReference type="RefSeq" id="WP_148541607.1">
    <property type="nucleotide sequence ID" value="NZ_VSDQ01000577.1"/>
</dbReference>
<dbReference type="InterPro" id="IPR002931">
    <property type="entry name" value="Transglutaminase-like"/>
</dbReference>
<evidence type="ECO:0000259" key="1">
    <source>
        <dbReference type="SMART" id="SM00460"/>
    </source>
</evidence>
<evidence type="ECO:0000313" key="2">
    <source>
        <dbReference type="EMBL" id="TYA78524.1"/>
    </source>
</evidence>
<dbReference type="Proteomes" id="UP000323930">
    <property type="component" value="Unassembled WGS sequence"/>
</dbReference>
<protein>
    <recommendedName>
        <fullName evidence="1">Transglutaminase-like domain-containing protein</fullName>
    </recommendedName>
</protein>
<dbReference type="InterPro" id="IPR038765">
    <property type="entry name" value="Papain-like_cys_pep_sf"/>
</dbReference>
<keyword evidence="3" id="KW-1185">Reference proteome</keyword>
<name>A0A5D0I4D0_9FLAO</name>
<dbReference type="InterPro" id="IPR052557">
    <property type="entry name" value="CAP/Cytokinesis_protein"/>
</dbReference>
<dbReference type="GO" id="GO:0005737">
    <property type="term" value="C:cytoplasm"/>
    <property type="evidence" value="ECO:0007669"/>
    <property type="project" value="TreeGrafter"/>
</dbReference>
<dbReference type="Pfam" id="PF01841">
    <property type="entry name" value="Transglut_core"/>
    <property type="match status" value="1"/>
</dbReference>
<feature type="domain" description="Transglutaminase-like" evidence="1">
    <location>
        <begin position="114"/>
        <end position="180"/>
    </location>
</feature>
<comment type="caution">
    <text evidence="2">The sequence shown here is derived from an EMBL/GenBank/DDBJ whole genome shotgun (WGS) entry which is preliminary data.</text>
</comment>
<gene>
    <name evidence="2" type="ORF">FUA24_09210</name>
</gene>
<organism evidence="2 3">
    <name type="scientific">Seonamhaeicola marinus</name>
    <dbReference type="NCBI Taxonomy" id="1912246"/>
    <lineage>
        <taxon>Bacteria</taxon>
        <taxon>Pseudomonadati</taxon>
        <taxon>Bacteroidota</taxon>
        <taxon>Flavobacteriia</taxon>
        <taxon>Flavobacteriales</taxon>
        <taxon>Flavobacteriaceae</taxon>
    </lineage>
</organism>
<evidence type="ECO:0000313" key="3">
    <source>
        <dbReference type="Proteomes" id="UP000323930"/>
    </source>
</evidence>
<dbReference type="OrthoDB" id="9788327at2"/>
<dbReference type="PANTHER" id="PTHR46333:SF2">
    <property type="entry name" value="CYTOKINESIS PROTEIN 3"/>
    <property type="match status" value="1"/>
</dbReference>
<dbReference type="SUPFAM" id="SSF54001">
    <property type="entry name" value="Cysteine proteinases"/>
    <property type="match status" value="1"/>
</dbReference>
<dbReference type="AlphaFoldDB" id="A0A5D0I4D0"/>
<accession>A0A5D0I4D0</accession>
<reference evidence="2 3" key="1">
    <citation type="submission" date="2019-08" db="EMBL/GenBank/DDBJ databases">
        <title>Seonamhaeicola sediminis sp. nov., isolated from marine sediment.</title>
        <authorList>
            <person name="Cao W.R."/>
        </authorList>
    </citation>
    <scope>NUCLEOTIDE SEQUENCE [LARGE SCALE GENOMIC DNA]</scope>
    <source>
        <strain evidence="2 3">B011</strain>
    </source>
</reference>
<dbReference type="PANTHER" id="PTHR46333">
    <property type="entry name" value="CYTOKINESIS PROTEIN 3"/>
    <property type="match status" value="1"/>
</dbReference>
<dbReference type="SMART" id="SM00460">
    <property type="entry name" value="TGc"/>
    <property type="match status" value="1"/>
</dbReference>
<dbReference type="Gene3D" id="3.10.620.30">
    <property type="match status" value="1"/>
</dbReference>